<dbReference type="GO" id="GO:0051536">
    <property type="term" value="F:iron-sulfur cluster binding"/>
    <property type="evidence" value="ECO:0007669"/>
    <property type="project" value="InterPro"/>
</dbReference>
<reference evidence="2 3" key="1">
    <citation type="submission" date="2016-10" db="EMBL/GenBank/DDBJ databases">
        <authorList>
            <person name="de Groot N.N."/>
        </authorList>
    </citation>
    <scope>NUCLEOTIDE SEQUENCE [LARGE SCALE GENOMIC DNA]</scope>
    <source>
        <strain evidence="2 3">DSM 21771</strain>
    </source>
</reference>
<evidence type="ECO:0000259" key="1">
    <source>
        <dbReference type="Pfam" id="PF13183"/>
    </source>
</evidence>
<evidence type="ECO:0000313" key="3">
    <source>
        <dbReference type="Proteomes" id="UP000198853"/>
    </source>
</evidence>
<organism evidence="2 3">
    <name type="scientific">Natribacillus halophilus</name>
    <dbReference type="NCBI Taxonomy" id="549003"/>
    <lineage>
        <taxon>Bacteria</taxon>
        <taxon>Bacillati</taxon>
        <taxon>Bacillota</taxon>
        <taxon>Bacilli</taxon>
        <taxon>Bacillales</taxon>
        <taxon>Bacillaceae</taxon>
        <taxon>Natribacillus</taxon>
    </lineage>
</organism>
<sequence>MTCGVCLEVCPNVNDHSNFMGPAPVIQPRLFNAHPSGKMHKSERLQGIMGEGGLQDCGNAQNCVESCPERHPDHDIDRRSQP</sequence>
<name>A0A1G8MYA8_9BACI</name>
<dbReference type="AlphaFoldDB" id="A0A1G8MYA8"/>
<dbReference type="SUPFAM" id="SSF46548">
    <property type="entry name" value="alpha-helical ferredoxin"/>
    <property type="match status" value="1"/>
</dbReference>
<keyword evidence="3" id="KW-1185">Reference proteome</keyword>
<dbReference type="Gene3D" id="1.10.1060.10">
    <property type="entry name" value="Alpha-helical ferredoxin"/>
    <property type="match status" value="1"/>
</dbReference>
<dbReference type="Pfam" id="PF13183">
    <property type="entry name" value="Fer4_8"/>
    <property type="match status" value="1"/>
</dbReference>
<dbReference type="InterPro" id="IPR009051">
    <property type="entry name" value="Helical_ferredxn"/>
</dbReference>
<proteinExistence type="predicted"/>
<protein>
    <submittedName>
        <fullName evidence="2">4Fe-4S dicluster domain-containing protein</fullName>
    </submittedName>
</protein>
<dbReference type="EMBL" id="FNEN01000005">
    <property type="protein sequence ID" value="SDI72787.1"/>
    <property type="molecule type" value="Genomic_DNA"/>
</dbReference>
<accession>A0A1G8MYA8</accession>
<dbReference type="InterPro" id="IPR017896">
    <property type="entry name" value="4Fe4S_Fe-S-bd"/>
</dbReference>
<feature type="domain" description="4Fe-4S ferredoxin-type" evidence="1">
    <location>
        <begin position="2"/>
        <end position="69"/>
    </location>
</feature>
<gene>
    <name evidence="2" type="ORF">SAMN04488123_10595</name>
</gene>
<evidence type="ECO:0000313" key="2">
    <source>
        <dbReference type="EMBL" id="SDI72787.1"/>
    </source>
</evidence>
<dbReference type="Proteomes" id="UP000198853">
    <property type="component" value="Unassembled WGS sequence"/>
</dbReference>